<dbReference type="EMBL" id="JAFHLR010000034">
    <property type="protein sequence ID" value="KAG5467797.1"/>
    <property type="molecule type" value="Genomic_DNA"/>
</dbReference>
<feature type="coiled-coil region" evidence="1">
    <location>
        <begin position="376"/>
        <end position="436"/>
    </location>
</feature>
<reference evidence="4" key="2">
    <citation type="journal article" date="2021" name="Sci. Data">
        <title>Chromosome-scale genome sequencing, assembly and annotation of six genomes from subfamily Leishmaniinae.</title>
        <authorList>
            <person name="Almutairi H."/>
            <person name="Urbaniak M.D."/>
            <person name="Bates M.D."/>
            <person name="Jariyapan N."/>
            <person name="Kwakye-Nuako G."/>
            <person name="Thomaz Soccol V."/>
            <person name="Al-Salem W.S."/>
            <person name="Dillon R.J."/>
            <person name="Bates P.A."/>
            <person name="Gatherer D."/>
        </authorList>
    </citation>
    <scope>NUCLEOTIDE SEQUENCE [LARGE SCALE GENOMIC DNA]</scope>
</reference>
<keyword evidence="1" id="KW-0175">Coiled coil</keyword>
<feature type="coiled-coil region" evidence="1">
    <location>
        <begin position="230"/>
        <end position="257"/>
    </location>
</feature>
<comment type="caution">
    <text evidence="3">The sequence shown here is derived from an EMBL/GenBank/DDBJ whole genome shotgun (WGS) entry which is preliminary data.</text>
</comment>
<sequence length="636" mass="71279">METPTNSILNRDAGEDALISQVVYENESLKIEIEALREQLKSTGFVKLDELRCENEGLKNEVEKLRDQLAEKARQLDLYRAESDRFSNIDQSLHELLTQVQTQRAELAEMKGSTREKDARIAQLSAQLKQSEEEVKEATAQASQSSLQAAERERLLAQLKQVNAELESRQRASEQEVTELQNQLREAQEQLLSMKEDAAAKSRVRGRQASLQEQEIADCREREASTQRQVIDMQAKMEMLMRECSQLREANADLFRKQQEQLQKQQQAAVAAASQFVDLYSPEVKAHVEKAVRQATEGVERRLREQVEHNASLLSRMALLQQESEAIMNTKGMTTHEVSVMKERVDMRCRREEARTVIQRRVAELLSNGELSKKDIEMLLQEMLDYQEEADQENRTLLLIKDIESEEKERTLRQVVNRVSNENASLMKQLQQLAVEGFQRERSSSMTTTSGGDGIGEPGVTEGEALTATGAPANGAMPEETRASMCPSVLNGGGGAPSGATMIHPAMRPSAAYTPGSPNRLPASQPHPAAFPYQQHPHHRQSQYAQPHFTGDLWSNSPSHHPQGASKMTNAHADPHNRFLLSPQYKPDALAANVTPTVGAEAGRHRDAMVHCPACTFEQRYGNGKCEICEATLRRN</sequence>
<dbReference type="RefSeq" id="XP_067059599.1">
    <property type="nucleotide sequence ID" value="XM_067202949.1"/>
</dbReference>
<proteinExistence type="predicted"/>
<reference evidence="4" key="1">
    <citation type="journal article" date="2021" name="Microbiol. Resour. Announc.">
        <title>LGAAP: Leishmaniinae Genome Assembly and Annotation Pipeline.</title>
        <authorList>
            <person name="Almutairi H."/>
            <person name="Urbaniak M.D."/>
            <person name="Bates M.D."/>
            <person name="Jariyapan N."/>
            <person name="Kwakye-Nuako G."/>
            <person name="Thomaz-Soccol V."/>
            <person name="Al-Salem W.S."/>
            <person name="Dillon R.J."/>
            <person name="Bates P.A."/>
            <person name="Gatherer D."/>
        </authorList>
    </citation>
    <scope>NUCLEOTIDE SEQUENCE [LARGE SCALE GENOMIC DNA]</scope>
</reference>
<dbReference type="SMR" id="A0A836KCX7"/>
<keyword evidence="4" id="KW-1185">Reference proteome</keyword>
<name>A0A836KCX7_9TRYP</name>
<dbReference type="Proteomes" id="UP000674143">
    <property type="component" value="Unassembled WGS sequence"/>
</dbReference>
<dbReference type="KEGG" id="loi:92356883"/>
<accession>A0A836KCX7</accession>
<dbReference type="GeneID" id="92356883"/>
<evidence type="ECO:0000313" key="4">
    <source>
        <dbReference type="Proteomes" id="UP000674143"/>
    </source>
</evidence>
<evidence type="ECO:0000256" key="2">
    <source>
        <dbReference type="SAM" id="MobiDB-lite"/>
    </source>
</evidence>
<evidence type="ECO:0000256" key="1">
    <source>
        <dbReference type="SAM" id="Coils"/>
    </source>
</evidence>
<protein>
    <submittedName>
        <fullName evidence="3">Uncharacterized protein</fullName>
    </submittedName>
</protein>
<feature type="region of interest" description="Disordered" evidence="2">
    <location>
        <begin position="508"/>
        <end position="530"/>
    </location>
</feature>
<dbReference type="AlphaFoldDB" id="A0A836KCX7"/>
<feature type="coiled-coil region" evidence="1">
    <location>
        <begin position="19"/>
        <end position="82"/>
    </location>
</feature>
<evidence type="ECO:0000313" key="3">
    <source>
        <dbReference type="EMBL" id="KAG5467797.1"/>
    </source>
</evidence>
<feature type="region of interest" description="Disordered" evidence="2">
    <location>
        <begin position="441"/>
        <end position="462"/>
    </location>
</feature>
<feature type="coiled-coil region" evidence="1">
    <location>
        <begin position="114"/>
        <end position="204"/>
    </location>
</feature>
<gene>
    <name evidence="3" type="ORF">LSCM4_00881</name>
</gene>
<organism evidence="3 4">
    <name type="scientific">Leishmania orientalis</name>
    <dbReference type="NCBI Taxonomy" id="2249476"/>
    <lineage>
        <taxon>Eukaryota</taxon>
        <taxon>Discoba</taxon>
        <taxon>Euglenozoa</taxon>
        <taxon>Kinetoplastea</taxon>
        <taxon>Metakinetoplastina</taxon>
        <taxon>Trypanosomatida</taxon>
        <taxon>Trypanosomatidae</taxon>
        <taxon>Leishmaniinae</taxon>
        <taxon>Leishmania</taxon>
    </lineage>
</organism>